<accession>X1QIN1</accession>
<name>X1QIN1_9ZZZZ</name>
<reference evidence="1" key="1">
    <citation type="journal article" date="2014" name="Front. Microbiol.">
        <title>High frequency of phylogenetically diverse reductive dehalogenase-homologous genes in deep subseafloor sedimentary metagenomes.</title>
        <authorList>
            <person name="Kawai M."/>
            <person name="Futagami T."/>
            <person name="Toyoda A."/>
            <person name="Takaki Y."/>
            <person name="Nishi S."/>
            <person name="Hori S."/>
            <person name="Arai W."/>
            <person name="Tsubouchi T."/>
            <person name="Morono Y."/>
            <person name="Uchiyama I."/>
            <person name="Ito T."/>
            <person name="Fujiyama A."/>
            <person name="Inagaki F."/>
            <person name="Takami H."/>
        </authorList>
    </citation>
    <scope>NUCLEOTIDE SEQUENCE</scope>
    <source>
        <strain evidence="1">Expedition CK06-06</strain>
    </source>
</reference>
<protein>
    <submittedName>
        <fullName evidence="1">Uncharacterized protein</fullName>
    </submittedName>
</protein>
<sequence length="101" mass="12027">MDYKWLIKEAKKIEDDKDVVILEKPDIKKELDGMLIKKYWPVIERSLKDTGYIYSPNGKPKTEFEFSHELTRSLTFMLFDYECAIFRGKLSLSPTGWMLER</sequence>
<evidence type="ECO:0000313" key="1">
    <source>
        <dbReference type="EMBL" id="GAI54671.1"/>
    </source>
</evidence>
<gene>
    <name evidence="1" type="ORF">S06H3_56718</name>
</gene>
<dbReference type="AlphaFoldDB" id="X1QIN1"/>
<dbReference type="EMBL" id="BARV01036508">
    <property type="protein sequence ID" value="GAI54671.1"/>
    <property type="molecule type" value="Genomic_DNA"/>
</dbReference>
<feature type="non-terminal residue" evidence="1">
    <location>
        <position position="101"/>
    </location>
</feature>
<organism evidence="1">
    <name type="scientific">marine sediment metagenome</name>
    <dbReference type="NCBI Taxonomy" id="412755"/>
    <lineage>
        <taxon>unclassified sequences</taxon>
        <taxon>metagenomes</taxon>
        <taxon>ecological metagenomes</taxon>
    </lineage>
</organism>
<proteinExistence type="predicted"/>
<comment type="caution">
    <text evidence="1">The sequence shown here is derived from an EMBL/GenBank/DDBJ whole genome shotgun (WGS) entry which is preliminary data.</text>
</comment>